<evidence type="ECO:0008006" key="2">
    <source>
        <dbReference type="Google" id="ProtNLM"/>
    </source>
</evidence>
<protein>
    <recommendedName>
        <fullName evidence="2">Tail fiber protein</fullName>
    </recommendedName>
</protein>
<name>A0AAT9V884_9CAUD</name>
<dbReference type="InterPro" id="IPR045571">
    <property type="entry name" value="DUF5907"/>
</dbReference>
<evidence type="ECO:0000313" key="1">
    <source>
        <dbReference type="EMBL" id="WJJ55291.1"/>
    </source>
</evidence>
<sequence>MGIDRVYRGSLTIMYSDTQPTNLEVLWADTSSEPHILKYYDKIDEKWVVTGTPLNDVIIPAEQIITDSNNRFVTDAQIANFSDHYTKEEIDSRLQQDADTSPWKPTVAIFSDIASEYPNPEDGWTVNSQDTGWTYRYVASSNSWVPISANSIPLASDSVNGLMSSEDKSKLDLIPASVATNLDSKADKVSGATEGNWAALDSTGNLVDSGWNSSMFVPISEFALKADKVLNGTNGNFVTLDGGGNIQDSGKSPSSFLLSPSTYTSGNVVQYDSSGQVVSTVFPAALATERSNGFMSNSDKVKLDQIQAGAQVNQNAWSIIRVNNSSINSTTSNDTFTIQSSGVVTLTTNGKTLTIGVDGTMFAPMSHVGSGGNAHALVTESIAGFMSPEDKVKLDSITISGDGSIAENTFFSFSFNDNNGDNLASISSTSPTDVFTFSEAMGIVFVPDTENKAVSIGIDQTFVATDSSNGLMSSSDKQKLDSIVMPNGGGNVTFATNAFSYFSFEDVYGNSLTGYPIQSSNASDTIHFREGNGIAFTVNNASKFIEISINTNGIPAATESSNGLMSFSDKTKLDGIGDATTDKTGLIQIAGVLSGTATNPSLASTGVESGTYTYPQITVGADGRITSISNMSPGDMYKSTYDTNDDGIVDHAELSDNASNLGGNPPSYYQKAITISPTAPDNPVVNDIWLNTSQTTFIWQEYDGTQWNAIGGSGGSSIDDAVTSTSSTWSSTKISELTSDCMPKSTYDTNGDGIVDHAALADVATTANNATNFGGNPVSYYDKFITRSSKAPSSPLVDDLWIDTSNNPNTMKRYDGTTWVVVGYEQQIINDSITSSTTTWSSSQISNTFSSFTIPWNKITSAPNSSPSAIDMAVSEAHTHSNKAVLDLFTSGSGGTLLYNGSQLGDMLKSIYDTNNDGIIDVAATLNGLVSTIAELNYVHGVTSNIQDQLDSVSLSVQWKGYLQTYADISTQFPNPLNGWLVVVYTDENYSNHRTAYIYNDNSSSWQFIGYLDTPPNATMTSMGLIQISGDLTGTASNPQLIATGVTAGSYINPNITVDAKGRVTSISNGESPSSIIDDSRIGQGITWSSYYINELIGVNNSTGEANAANIGTMSNLITPQTDNLVDAINSVQKEIGSSLQYLTTPYKTTLIDAINSLQSQIPQSGFGDMMKSTYDTNGNGVVDNSEKLGGQLPSYYALSSDITSINSKIGDLTQLTVANDGNIVSAINGISSRVALSGTQFISNASDSQQFYRTDLDQWYFYSSAAGAWIQL</sequence>
<dbReference type="EMBL" id="OQ846916">
    <property type="protein sequence ID" value="WJJ55291.1"/>
    <property type="molecule type" value="Genomic_DNA"/>
</dbReference>
<dbReference type="InterPro" id="IPR018247">
    <property type="entry name" value="EF_Hand_1_Ca_BS"/>
</dbReference>
<dbReference type="Pfam" id="PF19264">
    <property type="entry name" value="DUF5907"/>
    <property type="match status" value="2"/>
</dbReference>
<dbReference type="PROSITE" id="PS00018">
    <property type="entry name" value="EF_HAND_1"/>
    <property type="match status" value="1"/>
</dbReference>
<reference evidence="1" key="1">
    <citation type="submission" date="2023-04" db="EMBL/GenBank/DDBJ databases">
        <title>Characterization and genome study of newly isolated Alicyclobacillus-specific phaga.</title>
        <authorList>
            <person name="Shymialevich D."/>
            <person name="Wojcicki M."/>
            <person name="Srednicka P."/>
            <person name="Swider O."/>
        </authorList>
    </citation>
    <scope>NUCLEOTIDE SEQUENCE</scope>
</reference>
<proteinExistence type="predicted"/>
<accession>A0AAT9V884</accession>
<organism evidence="1">
    <name type="scientific">Alicyclobacillus phage KKP_3916</name>
    <dbReference type="NCBI Taxonomy" id="3040651"/>
    <lineage>
        <taxon>Viruses</taxon>
        <taxon>Duplodnaviria</taxon>
        <taxon>Heunggongvirae</taxon>
        <taxon>Uroviricota</taxon>
        <taxon>Caudoviricetes</taxon>
    </lineage>
</organism>
<gene>
    <name evidence="1" type="ORF">QB910_000047</name>
</gene>